<name>A0A0H2XF71_BURMA</name>
<accession>A0A0H2XF71</accession>
<organism evidence="1 2">
    <name type="scientific">Burkholderia mallei (strain ATCC 23344)</name>
    <dbReference type="NCBI Taxonomy" id="243160"/>
    <lineage>
        <taxon>Bacteria</taxon>
        <taxon>Pseudomonadati</taxon>
        <taxon>Pseudomonadota</taxon>
        <taxon>Betaproteobacteria</taxon>
        <taxon>Burkholderiales</taxon>
        <taxon>Burkholderiaceae</taxon>
        <taxon>Burkholderia</taxon>
        <taxon>pseudomallei group</taxon>
    </lineage>
</organism>
<dbReference type="KEGG" id="bma:BMAA1733"/>
<dbReference type="HOGENOM" id="CLU_3286216_0_0_4"/>
<dbReference type="Proteomes" id="UP000006693">
    <property type="component" value="Chromosome 2"/>
</dbReference>
<keyword evidence="2" id="KW-1185">Reference proteome</keyword>
<proteinExistence type="predicted"/>
<evidence type="ECO:0000313" key="2">
    <source>
        <dbReference type="Proteomes" id="UP000006693"/>
    </source>
</evidence>
<dbReference type="EMBL" id="CP000011">
    <property type="protein sequence ID" value="AAY59221.1"/>
    <property type="molecule type" value="Genomic_DNA"/>
</dbReference>
<sequence>MHPAEIDRRPFCLRSALSFHFISRHSCSFPARVEPMNNGP</sequence>
<evidence type="ECO:0000313" key="1">
    <source>
        <dbReference type="EMBL" id="AAY59221.1"/>
    </source>
</evidence>
<protein>
    <submittedName>
        <fullName evidence="1">Uncharacterized protein</fullName>
    </submittedName>
</protein>
<gene>
    <name evidence="1" type="ordered locus">BMAA1733</name>
</gene>
<dbReference type="AlphaFoldDB" id="A0A0H2XF71"/>
<reference evidence="1 2" key="1">
    <citation type="journal article" date="2004" name="Proc. Natl. Acad. Sci. U.S.A.">
        <title>Structural flexibility in the Burkholderia mallei genome.</title>
        <authorList>
            <person name="Nierman W.C."/>
            <person name="DeShazer D."/>
            <person name="Kim H.S."/>
            <person name="Tettelin H."/>
            <person name="Nelson K.E."/>
            <person name="Feldblyum T."/>
            <person name="Ulrich R.L."/>
            <person name="Ronning C.M."/>
            <person name="Brinkac L.M."/>
            <person name="Daugherty S.C."/>
            <person name="Davidsen T.D."/>
            <person name="Deboy R.T."/>
            <person name="Dimitrov G."/>
            <person name="Dodson R.J."/>
            <person name="Durkin A.S."/>
            <person name="Gwinn M.L."/>
            <person name="Haft D.H."/>
            <person name="Khouri H."/>
            <person name="Kolonay J.F."/>
            <person name="Madupu R."/>
            <person name="Mohammoud Y."/>
            <person name="Nelson W.C."/>
            <person name="Radune D."/>
            <person name="Romero C.M."/>
            <person name="Sarria S."/>
            <person name="Selengut J."/>
            <person name="Shamblin C."/>
            <person name="Sullivan S.A."/>
            <person name="White O."/>
            <person name="Yu Y."/>
            <person name="Zafar N."/>
            <person name="Zhou L."/>
            <person name="Fraser C.M."/>
        </authorList>
    </citation>
    <scope>NUCLEOTIDE SEQUENCE [LARGE SCALE GENOMIC DNA]</scope>
    <source>
        <strain evidence="1 2">ATCC 23344</strain>
    </source>
</reference>